<dbReference type="Proteomes" id="UP001153269">
    <property type="component" value="Unassembled WGS sequence"/>
</dbReference>
<feature type="region of interest" description="Disordered" evidence="1">
    <location>
        <begin position="103"/>
        <end position="154"/>
    </location>
</feature>
<evidence type="ECO:0000256" key="1">
    <source>
        <dbReference type="SAM" id="MobiDB-lite"/>
    </source>
</evidence>
<sequence>MGSALQWTWLGSSASGDAFALGSYGRGGERRRINPVQHIFGRGRGGAEGFCPTTFVHSRLVPVRPSGHKAVHHPTIYLYCLSLGRGGRGLGWGGGTGIPADIGRNLRTPPPSPSIVHSTDHNRGNTSHSHSNLNAYQRKPTPTGTCAPTGKTWD</sequence>
<reference evidence="2" key="1">
    <citation type="submission" date="2020-03" db="EMBL/GenBank/DDBJ databases">
        <authorList>
            <person name="Weist P."/>
        </authorList>
    </citation>
    <scope>NUCLEOTIDE SEQUENCE</scope>
</reference>
<evidence type="ECO:0000313" key="2">
    <source>
        <dbReference type="EMBL" id="CAB1432019.1"/>
    </source>
</evidence>
<keyword evidence="3" id="KW-1185">Reference proteome</keyword>
<evidence type="ECO:0000313" key="3">
    <source>
        <dbReference type="Proteomes" id="UP001153269"/>
    </source>
</evidence>
<accession>A0A9N7YPN9</accession>
<gene>
    <name evidence="2" type="ORF">PLEPLA_LOCUS20076</name>
</gene>
<protein>
    <submittedName>
        <fullName evidence="2">Uncharacterized protein</fullName>
    </submittedName>
</protein>
<dbReference type="AlphaFoldDB" id="A0A9N7YPN9"/>
<comment type="caution">
    <text evidence="2">The sequence shown here is derived from an EMBL/GenBank/DDBJ whole genome shotgun (WGS) entry which is preliminary data.</text>
</comment>
<organism evidence="2 3">
    <name type="scientific">Pleuronectes platessa</name>
    <name type="common">European plaice</name>
    <dbReference type="NCBI Taxonomy" id="8262"/>
    <lineage>
        <taxon>Eukaryota</taxon>
        <taxon>Metazoa</taxon>
        <taxon>Chordata</taxon>
        <taxon>Craniata</taxon>
        <taxon>Vertebrata</taxon>
        <taxon>Euteleostomi</taxon>
        <taxon>Actinopterygii</taxon>
        <taxon>Neopterygii</taxon>
        <taxon>Teleostei</taxon>
        <taxon>Neoteleostei</taxon>
        <taxon>Acanthomorphata</taxon>
        <taxon>Carangaria</taxon>
        <taxon>Pleuronectiformes</taxon>
        <taxon>Pleuronectoidei</taxon>
        <taxon>Pleuronectidae</taxon>
        <taxon>Pleuronectes</taxon>
    </lineage>
</organism>
<proteinExistence type="predicted"/>
<feature type="compositionally biased region" description="Polar residues" evidence="1">
    <location>
        <begin position="124"/>
        <end position="146"/>
    </location>
</feature>
<name>A0A9N7YPN9_PLEPL</name>
<dbReference type="EMBL" id="CADEAL010001398">
    <property type="protein sequence ID" value="CAB1432019.1"/>
    <property type="molecule type" value="Genomic_DNA"/>
</dbReference>